<keyword evidence="3" id="KW-0812">Transmembrane</keyword>
<sequence>MVAGRGGVWAVFDDRSLRTKIASAVLVATVIGAVVGGLAINTVNNLNDEAAAAQTRSIAVLSASGQFAKNIESYGGNVSALRLYPTLASTIKTNMATNESEIDAALDTLGANLTGSAGQKLVEKARSDWSAFLDFMATIQTGGTSTPAEVAAGAAKYNELYGELIADQASVQQQATAASRSAVAKAKDNASSATRTILILLVIGVVVSLYLGMRVANRVRKAVAGVPHVADGLAVGDLTRTSGVTVQDEVGRMASSLDRGISRLRQDIVSLAGNATTLQGAAERLTSVSGAVGSAAEEASTQADTVAAAADVVSGNLQVVSSGSQEMGAAIRDISQSTAEASEVAAQAVQVAAATNATVARLGESSTEIATVVKVITSIAEQTNLLALNATIEAARAGEAGKGFAVVANEVKDLAQETAKATEDIVQRVQTIQSDTSGAVEAIDQISSIIERINDIQLTIASAVEEQTATTQEMNRTLTDAADGAGNIAATIAGVSDATRRTTATVGDTRAAADELATMSAELQGLVARFTY</sequence>
<name>A0A1M7RMZ7_9ACTN</name>
<dbReference type="Pfam" id="PF00015">
    <property type="entry name" value="MCPsignal"/>
    <property type="match status" value="1"/>
</dbReference>
<dbReference type="PROSITE" id="PS50111">
    <property type="entry name" value="CHEMOTAXIS_TRANSDUC_2"/>
    <property type="match status" value="1"/>
</dbReference>
<evidence type="ECO:0000313" key="6">
    <source>
        <dbReference type="Proteomes" id="UP000184440"/>
    </source>
</evidence>
<dbReference type="AlphaFoldDB" id="A0A1M7RMZ7"/>
<accession>A0A1M7RMZ7</accession>
<protein>
    <submittedName>
        <fullName evidence="5">Methyl-accepting chemotaxis protein</fullName>
    </submittedName>
</protein>
<dbReference type="Proteomes" id="UP000184440">
    <property type="component" value="Unassembled WGS sequence"/>
</dbReference>
<dbReference type="SUPFAM" id="SSF58104">
    <property type="entry name" value="Methyl-accepting chemotaxis protein (MCP) signaling domain"/>
    <property type="match status" value="1"/>
</dbReference>
<dbReference type="PANTHER" id="PTHR32089:SF112">
    <property type="entry name" value="LYSOZYME-LIKE PROTEIN-RELATED"/>
    <property type="match status" value="1"/>
</dbReference>
<dbReference type="PANTHER" id="PTHR32089">
    <property type="entry name" value="METHYL-ACCEPTING CHEMOTAXIS PROTEIN MCPB"/>
    <property type="match status" value="1"/>
</dbReference>
<evidence type="ECO:0000256" key="2">
    <source>
        <dbReference type="PROSITE-ProRule" id="PRU00284"/>
    </source>
</evidence>
<keyword evidence="3" id="KW-0472">Membrane</keyword>
<evidence type="ECO:0000256" key="3">
    <source>
        <dbReference type="SAM" id="Phobius"/>
    </source>
</evidence>
<dbReference type="Gene3D" id="1.10.287.950">
    <property type="entry name" value="Methyl-accepting chemotaxis protein"/>
    <property type="match status" value="1"/>
</dbReference>
<reference evidence="5 6" key="1">
    <citation type="submission" date="2016-11" db="EMBL/GenBank/DDBJ databases">
        <authorList>
            <person name="Jaros S."/>
            <person name="Januszkiewicz K."/>
            <person name="Wedrychowicz H."/>
        </authorList>
    </citation>
    <scope>NUCLEOTIDE SEQUENCE [LARGE SCALE GENOMIC DNA]</scope>
    <source>
        <strain evidence="5 6">DSM 46144</strain>
    </source>
</reference>
<proteinExistence type="predicted"/>
<keyword evidence="3" id="KW-1133">Transmembrane helix</keyword>
<feature type="transmembrane region" description="Helical" evidence="3">
    <location>
        <begin position="193"/>
        <end position="211"/>
    </location>
</feature>
<evidence type="ECO:0000256" key="1">
    <source>
        <dbReference type="ARBA" id="ARBA00023224"/>
    </source>
</evidence>
<gene>
    <name evidence="5" type="ORF">SAMN05443668_1278</name>
</gene>
<dbReference type="SMART" id="SM00283">
    <property type="entry name" value="MA"/>
    <property type="match status" value="1"/>
</dbReference>
<dbReference type="STRING" id="134849.SAMN05443668_1278"/>
<evidence type="ECO:0000259" key="4">
    <source>
        <dbReference type="PROSITE" id="PS50111"/>
    </source>
</evidence>
<dbReference type="InterPro" id="IPR004089">
    <property type="entry name" value="MCPsignal_dom"/>
</dbReference>
<feature type="transmembrane region" description="Helical" evidence="3">
    <location>
        <begin position="21"/>
        <end position="40"/>
    </location>
</feature>
<keyword evidence="6" id="KW-1185">Reference proteome</keyword>
<organism evidence="5 6">
    <name type="scientific">Cryptosporangium aurantiacum</name>
    <dbReference type="NCBI Taxonomy" id="134849"/>
    <lineage>
        <taxon>Bacteria</taxon>
        <taxon>Bacillati</taxon>
        <taxon>Actinomycetota</taxon>
        <taxon>Actinomycetes</taxon>
        <taxon>Cryptosporangiales</taxon>
        <taxon>Cryptosporangiaceae</taxon>
        <taxon>Cryptosporangium</taxon>
    </lineage>
</organism>
<dbReference type="GO" id="GO:0016020">
    <property type="term" value="C:membrane"/>
    <property type="evidence" value="ECO:0007669"/>
    <property type="project" value="InterPro"/>
</dbReference>
<dbReference type="GO" id="GO:0007165">
    <property type="term" value="P:signal transduction"/>
    <property type="evidence" value="ECO:0007669"/>
    <property type="project" value="UniProtKB-KW"/>
</dbReference>
<feature type="domain" description="Methyl-accepting transducer" evidence="4">
    <location>
        <begin position="281"/>
        <end position="517"/>
    </location>
</feature>
<dbReference type="EMBL" id="FRCS01000027">
    <property type="protein sequence ID" value="SHN47705.1"/>
    <property type="molecule type" value="Genomic_DNA"/>
</dbReference>
<evidence type="ECO:0000313" key="5">
    <source>
        <dbReference type="EMBL" id="SHN47705.1"/>
    </source>
</evidence>
<keyword evidence="1 2" id="KW-0807">Transducer</keyword>